<evidence type="ECO:0000256" key="5">
    <source>
        <dbReference type="ARBA" id="ARBA00022737"/>
    </source>
</evidence>
<dbReference type="InterPro" id="IPR011992">
    <property type="entry name" value="EF-hand-dom_pair"/>
</dbReference>
<dbReference type="GO" id="GO:0012505">
    <property type="term" value="C:endomembrane system"/>
    <property type="evidence" value="ECO:0007669"/>
    <property type="project" value="UniProtKB-SubCell"/>
</dbReference>
<gene>
    <name evidence="8" type="ORF">NP493_471g00011</name>
</gene>
<keyword evidence="3" id="KW-0963">Cytoplasm</keyword>
<dbReference type="Gene3D" id="1.10.238.10">
    <property type="entry name" value="EF-hand"/>
    <property type="match status" value="1"/>
</dbReference>
<evidence type="ECO:0000256" key="1">
    <source>
        <dbReference type="ARBA" id="ARBA00004308"/>
    </source>
</evidence>
<dbReference type="PANTHER" id="PTHR46735">
    <property type="entry name" value="CALPAIN, SMALL SUBUNIT 1 A-RELATED"/>
    <property type="match status" value="1"/>
</dbReference>
<sequence length="110" mass="12595">MKDSSSLLAELFAKFSGSDEVLDARELKQILNKVFKGTEFSTEECRTFVSLWDKSRNAVLDYAEFRELCDTLSEWQNMFFQYSDGPTGCVLVKQLRKCFKSIGKVNSIIS</sequence>
<evidence type="ECO:0000313" key="9">
    <source>
        <dbReference type="Proteomes" id="UP001209878"/>
    </source>
</evidence>
<comment type="subcellular location">
    <subcellularLocation>
        <location evidence="2">Cytoplasm</location>
    </subcellularLocation>
    <subcellularLocation>
        <location evidence="1">Endomembrane system</location>
    </subcellularLocation>
</comment>
<evidence type="ECO:0000256" key="3">
    <source>
        <dbReference type="ARBA" id="ARBA00022490"/>
    </source>
</evidence>
<dbReference type="AlphaFoldDB" id="A0AAD9KY30"/>
<dbReference type="GO" id="GO:0005737">
    <property type="term" value="C:cytoplasm"/>
    <property type="evidence" value="ECO:0007669"/>
    <property type="project" value="UniProtKB-SubCell"/>
</dbReference>
<comment type="caution">
    <text evidence="8">The sequence shown here is derived from an EMBL/GenBank/DDBJ whole genome shotgun (WGS) entry which is preliminary data.</text>
</comment>
<evidence type="ECO:0000256" key="4">
    <source>
        <dbReference type="ARBA" id="ARBA00022723"/>
    </source>
</evidence>
<proteinExistence type="predicted"/>
<name>A0AAD9KY30_RIDPI</name>
<keyword evidence="5" id="KW-0677">Repeat</keyword>
<dbReference type="Proteomes" id="UP001209878">
    <property type="component" value="Unassembled WGS sequence"/>
</dbReference>
<evidence type="ECO:0000313" key="8">
    <source>
        <dbReference type="EMBL" id="KAK2179794.1"/>
    </source>
</evidence>
<evidence type="ECO:0000256" key="2">
    <source>
        <dbReference type="ARBA" id="ARBA00004496"/>
    </source>
</evidence>
<dbReference type="SUPFAM" id="SSF47473">
    <property type="entry name" value="EF-hand"/>
    <property type="match status" value="1"/>
</dbReference>
<dbReference type="EMBL" id="JAODUO010000471">
    <property type="protein sequence ID" value="KAK2179794.1"/>
    <property type="molecule type" value="Genomic_DNA"/>
</dbReference>
<dbReference type="PANTHER" id="PTHR46735:SF3">
    <property type="entry name" value="CALPAIN SMALL SUBUNIT 1-RELATED"/>
    <property type="match status" value="1"/>
</dbReference>
<evidence type="ECO:0000256" key="7">
    <source>
        <dbReference type="ARBA" id="ARBA00023136"/>
    </source>
</evidence>
<dbReference type="GO" id="GO:0046872">
    <property type="term" value="F:metal ion binding"/>
    <property type="evidence" value="ECO:0007669"/>
    <property type="project" value="UniProtKB-KW"/>
</dbReference>
<keyword evidence="7" id="KW-0472">Membrane</keyword>
<keyword evidence="4" id="KW-0479">Metal-binding</keyword>
<evidence type="ECO:0008006" key="10">
    <source>
        <dbReference type="Google" id="ProtNLM"/>
    </source>
</evidence>
<reference evidence="8" key="1">
    <citation type="journal article" date="2023" name="Mol. Biol. Evol.">
        <title>Third-Generation Sequencing Reveals the Adaptive Role of the Epigenome in Three Deep-Sea Polychaetes.</title>
        <authorList>
            <person name="Perez M."/>
            <person name="Aroh O."/>
            <person name="Sun Y."/>
            <person name="Lan Y."/>
            <person name="Juniper S.K."/>
            <person name="Young C.R."/>
            <person name="Angers B."/>
            <person name="Qian P.Y."/>
        </authorList>
    </citation>
    <scope>NUCLEOTIDE SEQUENCE</scope>
    <source>
        <strain evidence="8">R07B-5</strain>
    </source>
</reference>
<accession>A0AAD9KY30</accession>
<keyword evidence="9" id="KW-1185">Reference proteome</keyword>
<organism evidence="8 9">
    <name type="scientific">Ridgeia piscesae</name>
    <name type="common">Tubeworm</name>
    <dbReference type="NCBI Taxonomy" id="27915"/>
    <lineage>
        <taxon>Eukaryota</taxon>
        <taxon>Metazoa</taxon>
        <taxon>Spiralia</taxon>
        <taxon>Lophotrochozoa</taxon>
        <taxon>Annelida</taxon>
        <taxon>Polychaeta</taxon>
        <taxon>Sedentaria</taxon>
        <taxon>Canalipalpata</taxon>
        <taxon>Sabellida</taxon>
        <taxon>Siboglinidae</taxon>
        <taxon>Ridgeia</taxon>
    </lineage>
</organism>
<keyword evidence="6" id="KW-0106">Calcium</keyword>
<evidence type="ECO:0000256" key="6">
    <source>
        <dbReference type="ARBA" id="ARBA00022837"/>
    </source>
</evidence>
<protein>
    <recommendedName>
        <fullName evidence="10">EF-hand domain-containing protein</fullName>
    </recommendedName>
</protein>